<gene>
    <name evidence="1" type="ORF">I0K15_09510</name>
</gene>
<reference evidence="1 2" key="1">
    <citation type="submission" date="2020-11" db="EMBL/GenBank/DDBJ databases">
        <title>Description of Pontivivens ytuae sp. nov. isolated from deep sea sediment of Mariana Trench.</title>
        <authorList>
            <person name="Wang Z."/>
            <person name="Sun Q.-L."/>
            <person name="Xu X.-D."/>
            <person name="Tang Y.-Z."/>
            <person name="Zhang J."/>
        </authorList>
    </citation>
    <scope>NUCLEOTIDE SEQUENCE [LARGE SCALE GENOMIC DNA]</scope>
    <source>
        <strain evidence="1 2">MT2928</strain>
    </source>
</reference>
<organism evidence="1 2">
    <name type="scientific">Pontivivens ytuae</name>
    <dbReference type="NCBI Taxonomy" id="2789856"/>
    <lineage>
        <taxon>Bacteria</taxon>
        <taxon>Pseudomonadati</taxon>
        <taxon>Pseudomonadota</taxon>
        <taxon>Alphaproteobacteria</taxon>
        <taxon>Rhodobacterales</taxon>
        <taxon>Paracoccaceae</taxon>
        <taxon>Pontivivens</taxon>
    </lineage>
</organism>
<accession>A0A7S9QE41</accession>
<dbReference type="EMBL" id="CP064942">
    <property type="protein sequence ID" value="QPH55938.1"/>
    <property type="molecule type" value="Genomic_DNA"/>
</dbReference>
<evidence type="ECO:0000313" key="1">
    <source>
        <dbReference type="EMBL" id="QPH55938.1"/>
    </source>
</evidence>
<evidence type="ECO:0000313" key="2">
    <source>
        <dbReference type="Proteomes" id="UP000594800"/>
    </source>
</evidence>
<dbReference type="SUPFAM" id="SSF53335">
    <property type="entry name" value="S-adenosyl-L-methionine-dependent methyltransferases"/>
    <property type="match status" value="1"/>
</dbReference>
<dbReference type="KEGG" id="poz:I0K15_09510"/>
<name>A0A7S9QE41_9RHOB</name>
<dbReference type="Gene3D" id="3.40.50.150">
    <property type="entry name" value="Vaccinia Virus protein VP39"/>
    <property type="match status" value="1"/>
</dbReference>
<evidence type="ECO:0008006" key="3">
    <source>
        <dbReference type="Google" id="ProtNLM"/>
    </source>
</evidence>
<protein>
    <recommendedName>
        <fullName evidence="3">Methyltransferase type 11 domain-containing protein</fullName>
    </recommendedName>
</protein>
<sequence>MGIDLQFGRALIENSDLLTGRTRGLMLGRQSLAIREGRPSRLLRYALRAKRLPTSVAAMRRPDGYADGFLEAIGAPPMRVMDYSDFEGADITHDLNDPVPEKLRGAFDFILDGGTIEHVFNTPQALDNVFHMLAEGGLFISINGMTGWPGHGFYQFSPELVWRYWKDARGCTVHRCAAIPVGPGLPMREVTDTGKGGSRFRGRGMAGRWYLYYAVSRTADAVSVERITNTSQGDYAHRWTRHEGAKA</sequence>
<dbReference type="RefSeq" id="WP_196105200.1">
    <property type="nucleotide sequence ID" value="NZ_CP064942.1"/>
</dbReference>
<keyword evidence="2" id="KW-1185">Reference proteome</keyword>
<proteinExistence type="predicted"/>
<dbReference type="InterPro" id="IPR029063">
    <property type="entry name" value="SAM-dependent_MTases_sf"/>
</dbReference>
<dbReference type="Proteomes" id="UP000594800">
    <property type="component" value="Chromosome"/>
</dbReference>
<dbReference type="AlphaFoldDB" id="A0A7S9QE41"/>